<accession>A0A0C3DNY7</accession>
<evidence type="ECO:0000313" key="5">
    <source>
        <dbReference type="Proteomes" id="UP000053989"/>
    </source>
</evidence>
<protein>
    <submittedName>
        <fullName evidence="4">Uncharacterized protein</fullName>
    </submittedName>
</protein>
<dbReference type="InParanoid" id="A0A0C3DNY7"/>
<dbReference type="PANTHER" id="PTHR19848:SF8">
    <property type="entry name" value="F-BOX AND WD REPEAT DOMAIN CONTAINING 7"/>
    <property type="match status" value="1"/>
</dbReference>
<organism evidence="4 5">
    <name type="scientific">Scleroderma citrinum Foug A</name>
    <dbReference type="NCBI Taxonomy" id="1036808"/>
    <lineage>
        <taxon>Eukaryota</taxon>
        <taxon>Fungi</taxon>
        <taxon>Dikarya</taxon>
        <taxon>Basidiomycota</taxon>
        <taxon>Agaricomycotina</taxon>
        <taxon>Agaricomycetes</taxon>
        <taxon>Agaricomycetidae</taxon>
        <taxon>Boletales</taxon>
        <taxon>Sclerodermatineae</taxon>
        <taxon>Sclerodermataceae</taxon>
        <taxon>Scleroderma</taxon>
    </lineage>
</organism>
<evidence type="ECO:0000313" key="4">
    <source>
        <dbReference type="EMBL" id="KIM62360.1"/>
    </source>
</evidence>
<dbReference type="SUPFAM" id="SSF50998">
    <property type="entry name" value="Quinoprotein alcohol dehydrogenase-like"/>
    <property type="match status" value="1"/>
</dbReference>
<dbReference type="OrthoDB" id="1667587at2759"/>
<evidence type="ECO:0000256" key="2">
    <source>
        <dbReference type="ARBA" id="ARBA00022737"/>
    </source>
</evidence>
<reference evidence="5" key="2">
    <citation type="submission" date="2015-01" db="EMBL/GenBank/DDBJ databases">
        <title>Evolutionary Origins and Diversification of the Mycorrhizal Mutualists.</title>
        <authorList>
            <consortium name="DOE Joint Genome Institute"/>
            <consortium name="Mycorrhizal Genomics Consortium"/>
            <person name="Kohler A."/>
            <person name="Kuo A."/>
            <person name="Nagy L.G."/>
            <person name="Floudas D."/>
            <person name="Copeland A."/>
            <person name="Barry K.W."/>
            <person name="Cichocki N."/>
            <person name="Veneault-Fourrey C."/>
            <person name="LaButti K."/>
            <person name="Lindquist E.A."/>
            <person name="Lipzen A."/>
            <person name="Lundell T."/>
            <person name="Morin E."/>
            <person name="Murat C."/>
            <person name="Riley R."/>
            <person name="Ohm R."/>
            <person name="Sun H."/>
            <person name="Tunlid A."/>
            <person name="Henrissat B."/>
            <person name="Grigoriev I.V."/>
            <person name="Hibbett D.S."/>
            <person name="Martin F."/>
        </authorList>
    </citation>
    <scope>NUCLEOTIDE SEQUENCE [LARGE SCALE GENOMIC DNA]</scope>
    <source>
        <strain evidence="5">Foug A</strain>
    </source>
</reference>
<dbReference type="PROSITE" id="PS50082">
    <property type="entry name" value="WD_REPEATS_2"/>
    <property type="match status" value="1"/>
</dbReference>
<dbReference type="InterPro" id="IPR011047">
    <property type="entry name" value="Quinoprotein_ADH-like_sf"/>
</dbReference>
<reference evidence="4 5" key="1">
    <citation type="submission" date="2014-04" db="EMBL/GenBank/DDBJ databases">
        <authorList>
            <consortium name="DOE Joint Genome Institute"/>
            <person name="Kuo A."/>
            <person name="Kohler A."/>
            <person name="Nagy L.G."/>
            <person name="Floudas D."/>
            <person name="Copeland A."/>
            <person name="Barry K.W."/>
            <person name="Cichocki N."/>
            <person name="Veneault-Fourrey C."/>
            <person name="LaButti K."/>
            <person name="Lindquist E.A."/>
            <person name="Lipzen A."/>
            <person name="Lundell T."/>
            <person name="Morin E."/>
            <person name="Murat C."/>
            <person name="Sun H."/>
            <person name="Tunlid A."/>
            <person name="Henrissat B."/>
            <person name="Grigoriev I.V."/>
            <person name="Hibbett D.S."/>
            <person name="Martin F."/>
            <person name="Nordberg H.P."/>
            <person name="Cantor M.N."/>
            <person name="Hua S.X."/>
        </authorList>
    </citation>
    <scope>NUCLEOTIDE SEQUENCE [LARGE SCALE GENOMIC DNA]</scope>
    <source>
        <strain evidence="4 5">Foug A</strain>
    </source>
</reference>
<proteinExistence type="predicted"/>
<keyword evidence="5" id="KW-1185">Reference proteome</keyword>
<keyword evidence="1 3" id="KW-0853">WD repeat</keyword>
<dbReference type="HOGENOM" id="CLU_814226_0_0_1"/>
<dbReference type="PANTHER" id="PTHR19848">
    <property type="entry name" value="WD40 REPEAT PROTEIN"/>
    <property type="match status" value="1"/>
</dbReference>
<dbReference type="Proteomes" id="UP000053989">
    <property type="component" value="Unassembled WGS sequence"/>
</dbReference>
<evidence type="ECO:0000256" key="1">
    <source>
        <dbReference type="ARBA" id="ARBA00022574"/>
    </source>
</evidence>
<dbReference type="EMBL" id="KN822043">
    <property type="protein sequence ID" value="KIM62360.1"/>
    <property type="molecule type" value="Genomic_DNA"/>
</dbReference>
<evidence type="ECO:0000256" key="3">
    <source>
        <dbReference type="PROSITE-ProRule" id="PRU00221"/>
    </source>
</evidence>
<feature type="repeat" description="WD" evidence="3">
    <location>
        <begin position="20"/>
        <end position="51"/>
    </location>
</feature>
<dbReference type="InterPro" id="IPR015943">
    <property type="entry name" value="WD40/YVTN_repeat-like_dom_sf"/>
</dbReference>
<dbReference type="SMART" id="SM00320">
    <property type="entry name" value="WD40"/>
    <property type="match status" value="5"/>
</dbReference>
<dbReference type="AlphaFoldDB" id="A0A0C3DNY7"/>
<gene>
    <name evidence="4" type="ORF">SCLCIDRAFT_837090</name>
</gene>
<name>A0A0C3DNY7_9AGAM</name>
<dbReference type="STRING" id="1036808.A0A0C3DNY7"/>
<sequence length="341" mass="38475">MSRRPQQGQETSTPHGFFFLTYSPSGALIVGGTVHGTLYIWDASSGSLLLGPIQAHMEGYMITHILFVTEDVMLSSAYDTTVRQWDARTGEPIGEAFTAHKGAVYRATSLPDKKFAASITKNGELLLWRRDTLEVIREAHVLVDSFFAVAFSPDGTRLLSVHWHMLRLYDVENCRLISEVDLEPCNPPLLFSAVFSPDASKVFFASGSQCVLIWDVGKEEFEDEVIALDYDEMLVEAACTPDGTLVASSTCHKTYVWSTITRRLVTILDDNGPFAFSSDSQCLTYVLHDTELSVNPLKIVETRYLFWIHRIFDDLTRREPVKRSYLCRKRLSLGFFRFATT</sequence>
<keyword evidence="2" id="KW-0677">Repeat</keyword>
<dbReference type="InterPro" id="IPR001680">
    <property type="entry name" value="WD40_rpt"/>
</dbReference>
<dbReference type="Gene3D" id="2.130.10.10">
    <property type="entry name" value="YVTN repeat-like/Quinoprotein amine dehydrogenase"/>
    <property type="match status" value="1"/>
</dbReference>